<evidence type="ECO:0000313" key="1">
    <source>
        <dbReference type="EMBL" id="CAB4959180.1"/>
    </source>
</evidence>
<dbReference type="PROSITE" id="PS51257">
    <property type="entry name" value="PROKAR_LIPOPROTEIN"/>
    <property type="match status" value="1"/>
</dbReference>
<accession>A0A6J7KTT6</accession>
<protein>
    <submittedName>
        <fullName evidence="1">Unannotated protein</fullName>
    </submittedName>
</protein>
<gene>
    <name evidence="1" type="ORF">UFOPK3772_02079</name>
</gene>
<proteinExistence type="predicted"/>
<sequence length="73" mass="8138">MSRRTMCSSTACTSVACSICSNDWTAIGATSRVLPKVAALIPQLRDQRRQVAKDVGRVFGSHTFLPKPRRRCW</sequence>
<name>A0A6J7KTT6_9ZZZZ</name>
<reference evidence="1" key="1">
    <citation type="submission" date="2020-05" db="EMBL/GenBank/DDBJ databases">
        <authorList>
            <person name="Chiriac C."/>
            <person name="Salcher M."/>
            <person name="Ghai R."/>
            <person name="Kavagutti S V."/>
        </authorList>
    </citation>
    <scope>NUCLEOTIDE SEQUENCE</scope>
</reference>
<organism evidence="1">
    <name type="scientific">freshwater metagenome</name>
    <dbReference type="NCBI Taxonomy" id="449393"/>
    <lineage>
        <taxon>unclassified sequences</taxon>
        <taxon>metagenomes</taxon>
        <taxon>ecological metagenomes</taxon>
    </lineage>
</organism>
<dbReference type="EMBL" id="CAFBNE010000070">
    <property type="protein sequence ID" value="CAB4959180.1"/>
    <property type="molecule type" value="Genomic_DNA"/>
</dbReference>
<dbReference type="AlphaFoldDB" id="A0A6J7KTT6"/>